<feature type="transmembrane region" description="Helical" evidence="1">
    <location>
        <begin position="33"/>
        <end position="54"/>
    </location>
</feature>
<reference evidence="2" key="1">
    <citation type="submission" date="2020-12" db="EMBL/GenBank/DDBJ databases">
        <title>Burkholderia cepacia complex in Mexico.</title>
        <authorList>
            <person name="Estrada P."/>
        </authorList>
    </citation>
    <scope>NUCLEOTIDE SEQUENCE</scope>
    <source>
        <strain evidence="2">871</strain>
    </source>
</reference>
<feature type="transmembrane region" description="Helical" evidence="1">
    <location>
        <begin position="60"/>
        <end position="80"/>
    </location>
</feature>
<dbReference type="RefSeq" id="WP_176129705.1">
    <property type="nucleotide sequence ID" value="NZ_CADDZZ010000002.1"/>
</dbReference>
<comment type="caution">
    <text evidence="2">The sequence shown here is derived from an EMBL/GenBank/DDBJ whole genome shotgun (WGS) entry which is preliminary data.</text>
</comment>
<keyword evidence="1" id="KW-0472">Membrane</keyword>
<evidence type="ECO:0000313" key="3">
    <source>
        <dbReference type="Proteomes" id="UP000645612"/>
    </source>
</evidence>
<organism evidence="2 3">
    <name type="scientific">Burkholderia cepacia</name>
    <name type="common">Pseudomonas cepacia</name>
    <dbReference type="NCBI Taxonomy" id="292"/>
    <lineage>
        <taxon>Bacteria</taxon>
        <taxon>Pseudomonadati</taxon>
        <taxon>Pseudomonadota</taxon>
        <taxon>Betaproteobacteria</taxon>
        <taxon>Burkholderiales</taxon>
        <taxon>Burkholderiaceae</taxon>
        <taxon>Burkholderia</taxon>
        <taxon>Burkholderia cepacia complex</taxon>
    </lineage>
</organism>
<keyword evidence="1" id="KW-0812">Transmembrane</keyword>
<proteinExistence type="predicted"/>
<name>A0A8I1AJL4_BURCE</name>
<protein>
    <submittedName>
        <fullName evidence="2">Uncharacterized protein</fullName>
    </submittedName>
</protein>
<dbReference type="Proteomes" id="UP000645612">
    <property type="component" value="Unassembled WGS sequence"/>
</dbReference>
<dbReference type="EMBL" id="JAEDXG010000014">
    <property type="protein sequence ID" value="MBH9697963.1"/>
    <property type="molecule type" value="Genomic_DNA"/>
</dbReference>
<sequence length="159" mass="17791">MESTFSAEYQTTRQADGSLLISYRSKAYHAPGFMAQIALLIPLALFYLVLTAAALYSAPIFGVIMLGLFIWFLVVIVRGISRSVTVIPQQGIMWSNKQLPFRDINRFGITRVTTNRGQSGYVFAESQGREIIITRHISMSLANAICEEIQREAISNQPQ</sequence>
<evidence type="ECO:0000256" key="1">
    <source>
        <dbReference type="SAM" id="Phobius"/>
    </source>
</evidence>
<accession>A0A8I1AJL4</accession>
<dbReference type="AlphaFoldDB" id="A0A8I1AJL4"/>
<keyword evidence="1" id="KW-1133">Transmembrane helix</keyword>
<gene>
    <name evidence="2" type="ORF">JAO13_16120</name>
</gene>
<evidence type="ECO:0000313" key="2">
    <source>
        <dbReference type="EMBL" id="MBH9697963.1"/>
    </source>
</evidence>